<keyword evidence="4" id="KW-1185">Reference proteome</keyword>
<reference evidence="3 4" key="1">
    <citation type="submission" date="2019-03" db="EMBL/GenBank/DDBJ databases">
        <authorList>
            <person name="Gaulin E."/>
            <person name="Dumas B."/>
        </authorList>
    </citation>
    <scope>NUCLEOTIDE SEQUENCE [LARGE SCALE GENOMIC DNA]</scope>
    <source>
        <strain evidence="3">CBS 568.67</strain>
    </source>
</reference>
<name>A0A485LKF3_9STRA</name>
<dbReference type="InterPro" id="IPR036322">
    <property type="entry name" value="WD40_repeat_dom_sf"/>
</dbReference>
<dbReference type="SMART" id="SM00320">
    <property type="entry name" value="WD40"/>
    <property type="match status" value="3"/>
</dbReference>
<dbReference type="Proteomes" id="UP000332933">
    <property type="component" value="Unassembled WGS sequence"/>
</dbReference>
<dbReference type="SUPFAM" id="SSF50978">
    <property type="entry name" value="WD40 repeat-like"/>
    <property type="match status" value="1"/>
</dbReference>
<evidence type="ECO:0000256" key="1">
    <source>
        <dbReference type="SAM" id="MobiDB-lite"/>
    </source>
</evidence>
<evidence type="ECO:0000313" key="2">
    <source>
        <dbReference type="EMBL" id="KAF0685568.1"/>
    </source>
</evidence>
<dbReference type="InterPro" id="IPR001680">
    <property type="entry name" value="WD40_rpt"/>
</dbReference>
<accession>A0A485LKF3</accession>
<reference evidence="2" key="2">
    <citation type="submission" date="2019-06" db="EMBL/GenBank/DDBJ databases">
        <title>Genomics analysis of Aphanomyces spp. identifies a new class of oomycete effector associated with host adaptation.</title>
        <authorList>
            <person name="Gaulin E."/>
        </authorList>
    </citation>
    <scope>NUCLEOTIDE SEQUENCE</scope>
    <source>
        <strain evidence="2">CBS 578.67</strain>
    </source>
</reference>
<evidence type="ECO:0000313" key="4">
    <source>
        <dbReference type="Proteomes" id="UP000332933"/>
    </source>
</evidence>
<dbReference type="EMBL" id="CAADRA010007101">
    <property type="protein sequence ID" value="VFT99234.1"/>
    <property type="molecule type" value="Genomic_DNA"/>
</dbReference>
<proteinExistence type="predicted"/>
<dbReference type="InterPro" id="IPR015943">
    <property type="entry name" value="WD40/YVTN_repeat-like_dom_sf"/>
</dbReference>
<evidence type="ECO:0000313" key="3">
    <source>
        <dbReference type="EMBL" id="VFT99234.1"/>
    </source>
</evidence>
<feature type="region of interest" description="Disordered" evidence="1">
    <location>
        <begin position="1"/>
        <end position="20"/>
    </location>
</feature>
<dbReference type="EMBL" id="VJMH01007075">
    <property type="protein sequence ID" value="KAF0685568.1"/>
    <property type="molecule type" value="Genomic_DNA"/>
</dbReference>
<gene>
    <name evidence="3" type="primary">Aste57867_22576</name>
    <name evidence="2" type="ORF">As57867_022506</name>
    <name evidence="3" type="ORF">ASTE57867_22576</name>
</gene>
<dbReference type="Pfam" id="PF00400">
    <property type="entry name" value="WD40"/>
    <property type="match status" value="1"/>
</dbReference>
<organism evidence="3 4">
    <name type="scientific">Aphanomyces stellatus</name>
    <dbReference type="NCBI Taxonomy" id="120398"/>
    <lineage>
        <taxon>Eukaryota</taxon>
        <taxon>Sar</taxon>
        <taxon>Stramenopiles</taxon>
        <taxon>Oomycota</taxon>
        <taxon>Saprolegniomycetes</taxon>
        <taxon>Saprolegniales</taxon>
        <taxon>Verrucalvaceae</taxon>
        <taxon>Aphanomyces</taxon>
    </lineage>
</organism>
<sequence>MDKRKLESTSIKGKKKAKAPAGSIPITAFFSKVNPPPKDDVHIKQKPLLMEDQVDEIDDDDMSTTEAPLSSLATALPAVMVQSTFVVEKKSKEGPKVRRVPTALDRLLRREICGRTPNRDLHHTIRGILANYTTLPLTLLADIQPQQWISCMQFDSDGVLLVTGSSLGTIALYDFDEYFHRLIWFQNQNTNKPTPPSKLLVEPIHVIHTTREIKRIRWNPLNQVTLCMPLPSVNKKQFIECNCVLVYCAKRDIFVRFEEIPSGALSCVESPQSSVDGVLRLYFYQIESEINAPCIIAGDIDGAIRMWDVNVPAKPLWVISNTRDVGSINSICLCANDRYLICATDQSWILIYDTWNIVVPALGQRSSPKRLIMYSLLPLVQGATSSKLNISVGGVVSMQLAPDTTSTIVCQLLNDWVVVMDAMRPCIYKVHTVLRDPVLRNLPTDATTFARAELLPDWSSDVLFTRAESSFMKLHRCMGSFLFNGSIFATGFASDSNLYAIDMHAAPDGKNDFPLGASSSTVQSLRRLRIPMGQMVTAVTTHPVSNLVVCGMQSNALAVVGPGASNDFRE</sequence>
<dbReference type="Gene3D" id="2.130.10.10">
    <property type="entry name" value="YVTN repeat-like/Quinoprotein amine dehydrogenase"/>
    <property type="match status" value="1"/>
</dbReference>
<dbReference type="OrthoDB" id="10260946at2759"/>
<dbReference type="AlphaFoldDB" id="A0A485LKF3"/>
<protein>
    <submittedName>
        <fullName evidence="3">Aste57867_22576 protein</fullName>
    </submittedName>
</protein>